<evidence type="ECO:0000256" key="2">
    <source>
        <dbReference type="SAM" id="Phobius"/>
    </source>
</evidence>
<dbReference type="AlphaFoldDB" id="A0A1B2ET53"/>
<geneLocation type="plasmid" evidence="4">
    <name>unnamed1</name>
</geneLocation>
<keyword evidence="4" id="KW-0830">Ubiquinone</keyword>
<reference evidence="4" key="1">
    <citation type="submission" date="2016-07" db="EMBL/GenBank/DDBJ databases">
        <title>Microvirga ossetica sp. nov. a new species of rhizobia isolated from root nodules of the legume species Vicia alpestris Steven originated from North Ossetia region in the Caucasus.</title>
        <authorList>
            <person name="Safronova V.I."/>
            <person name="Kuznetsova I.G."/>
            <person name="Sazanova A.L."/>
            <person name="Belimov A."/>
            <person name="Andronov E."/>
            <person name="Osledkin Y.S."/>
            <person name="Onishchuk O.P."/>
            <person name="Kurchak O.N."/>
            <person name="Shaposhnikov A.I."/>
            <person name="Willems A."/>
            <person name="Tikhonovich I.A."/>
        </authorList>
    </citation>
    <scope>NUCLEOTIDE SEQUENCE [LARGE SCALE GENOMIC DNA]</scope>
    <source>
        <strain evidence="4">V5/3M</strain>
        <plasmid evidence="4">unnamed1</plasmid>
    </source>
</reference>
<evidence type="ECO:0000259" key="3">
    <source>
        <dbReference type="Pfam" id="PF03109"/>
    </source>
</evidence>
<accession>A0A1B2ET53</accession>
<dbReference type="CDD" id="cd05121">
    <property type="entry name" value="ABC1_ADCK3-like"/>
    <property type="match status" value="1"/>
</dbReference>
<dbReference type="KEGG" id="moc:BB934_33745"/>
<dbReference type="InterPro" id="IPR004147">
    <property type="entry name" value="ABC1_dom"/>
</dbReference>
<keyword evidence="4" id="KW-0614">Plasmid</keyword>
<sequence length="558" mass="61827">MFTAVRDLPRLREISSVLIRHGLGDLVRRTGTATLLERAGQILQWREAGDAADLEPQQRVRLAFEELGPTFVKLGQMLSTREDLLPPAWTAELARLHSDVPPAPFDELLPQVEQALGSSPFEVFADLERAPYAAASIAQVHRAKLASGTPVILKIRRPGIVAKINADLRILGYLARLVEREMPEARCYRPIQVVDQLRRSLGRELDLAVEARNMERFGRNFADDPNILVPQVYGAWTSTVMNVQEQIVGIRGNDLVAIEAAGLDRTALAARGADAVLKMILVDGFFHADPHPGNVMFLPGNRIALIDFGMVGRLSPTRRSQIVDLLAGLAHHDEQAMLEVLLDWRGGATVDEVRLAADLGELAFDFADVPLKDLRIGVLLHRVSAVLREHTIMMPADLALLFKALISLEGLGRQYDPEFRLIERVKPFLDRALQERYRPAEAVRRGRATFSDLLGLVTSMPRDIARLIKDARQGRLRVELDLKRLDSFGDRLDSAIDRVTVGVMTASLVIGSSIVMTVPGGPTLFGQPLLTLVGLVGYLIAFVNSLWIILSIWRSGRR</sequence>
<keyword evidence="2" id="KW-0812">Transmembrane</keyword>
<feature type="transmembrane region" description="Helical" evidence="2">
    <location>
        <begin position="530"/>
        <end position="553"/>
    </location>
</feature>
<feature type="domain" description="ABC1 atypical kinase-like" evidence="3">
    <location>
        <begin position="95"/>
        <end position="340"/>
    </location>
</feature>
<dbReference type="PANTHER" id="PTHR10566">
    <property type="entry name" value="CHAPERONE-ACTIVITY OF BC1 COMPLEX CABC1 -RELATED"/>
    <property type="match status" value="1"/>
</dbReference>
<dbReference type="InterPro" id="IPR011009">
    <property type="entry name" value="Kinase-like_dom_sf"/>
</dbReference>
<evidence type="ECO:0000256" key="1">
    <source>
        <dbReference type="ARBA" id="ARBA00009670"/>
    </source>
</evidence>
<protein>
    <submittedName>
        <fullName evidence="4">Ubiquinone biosynthesis protein UbiB</fullName>
    </submittedName>
</protein>
<keyword evidence="2" id="KW-0472">Membrane</keyword>
<name>A0A1B2ET53_9HYPH</name>
<keyword evidence="2" id="KW-1133">Transmembrane helix</keyword>
<comment type="similarity">
    <text evidence="1">Belongs to the protein kinase superfamily. ADCK protein kinase family.</text>
</comment>
<organism evidence="4">
    <name type="scientific">Microvirga ossetica</name>
    <dbReference type="NCBI Taxonomy" id="1882682"/>
    <lineage>
        <taxon>Bacteria</taxon>
        <taxon>Pseudomonadati</taxon>
        <taxon>Pseudomonadota</taxon>
        <taxon>Alphaproteobacteria</taxon>
        <taxon>Hyphomicrobiales</taxon>
        <taxon>Methylobacteriaceae</taxon>
        <taxon>Microvirga</taxon>
    </lineage>
</organism>
<dbReference type="RefSeq" id="WP_099514208.1">
    <property type="nucleotide sequence ID" value="NZ_CP016617.1"/>
</dbReference>
<dbReference type="EMBL" id="CP016617">
    <property type="protein sequence ID" value="ANY83151.1"/>
    <property type="molecule type" value="Genomic_DNA"/>
</dbReference>
<proteinExistence type="inferred from homology"/>
<dbReference type="InterPro" id="IPR050154">
    <property type="entry name" value="UbiB_kinase"/>
</dbReference>
<dbReference type="OrthoDB" id="9795390at2"/>
<dbReference type="Pfam" id="PF03109">
    <property type="entry name" value="ABC1"/>
    <property type="match status" value="1"/>
</dbReference>
<dbReference type="PANTHER" id="PTHR10566:SF113">
    <property type="entry name" value="PROTEIN ACTIVITY OF BC1 COMPLEX KINASE 7, CHLOROPLASTIC"/>
    <property type="match status" value="1"/>
</dbReference>
<gene>
    <name evidence="4" type="ORF">BB934_33745</name>
</gene>
<dbReference type="SUPFAM" id="SSF56112">
    <property type="entry name" value="Protein kinase-like (PK-like)"/>
    <property type="match status" value="1"/>
</dbReference>
<evidence type="ECO:0000313" key="4">
    <source>
        <dbReference type="EMBL" id="ANY83151.1"/>
    </source>
</evidence>